<dbReference type="PROSITE" id="PS01159">
    <property type="entry name" value="WW_DOMAIN_1"/>
    <property type="match status" value="1"/>
</dbReference>
<dbReference type="SUPFAM" id="SSF51045">
    <property type="entry name" value="WW domain"/>
    <property type="match status" value="1"/>
</dbReference>
<gene>
    <name evidence="3" type="ORF">GcC1_023005</name>
</gene>
<sequence length="391" mass="42160">MSTTGQGGPSFSPPSLPEGWIAQWDDQCKKYYFVNMSTRLSQWEMPTQAAPTAPPYQNDSQSLKQQKTPYPAEENTMYVSNGKDEPGSSDRGLSGTIGQLAMNQLLGSGKKQKNSNNGGPLGALAGQLLGGSSHGGSHSKPSSSITGSLVSSLLGGKQPDKTSHHGSPQKPGHGGLMNTVSGLFTKNDKPNNYGYSQSASGEPGNYSGSAPPNSYQPNNSFHSHQQANYHIPQQPQYHSNNHQNDHYHPHQNQFQQLPNVPPPKIGHSYNAPPPQSHQQQSYNQHGTPNVYQNPGNQQQNTGPHQKTYEYSQALPPYQESGGSYQESNHSNPHLNSGGYPSSSYPNSSHQNYQGGHSNGHETYPSSGGPPLPTGSHPNNEHQGTPRPPGRY</sequence>
<feature type="compositionally biased region" description="Polar residues" evidence="1">
    <location>
        <begin position="320"/>
        <end position="334"/>
    </location>
</feature>
<dbReference type="SMART" id="SM00456">
    <property type="entry name" value="WW"/>
    <property type="match status" value="1"/>
</dbReference>
<evidence type="ECO:0000256" key="1">
    <source>
        <dbReference type="SAM" id="MobiDB-lite"/>
    </source>
</evidence>
<dbReference type="InterPro" id="IPR036020">
    <property type="entry name" value="WW_dom_sf"/>
</dbReference>
<dbReference type="InterPro" id="IPR001202">
    <property type="entry name" value="WW_dom"/>
</dbReference>
<feature type="domain" description="WW" evidence="2">
    <location>
        <begin position="14"/>
        <end position="48"/>
    </location>
</feature>
<name>A0A420J4H7_9PEZI</name>
<feature type="region of interest" description="Disordered" evidence="1">
    <location>
        <begin position="45"/>
        <end position="95"/>
    </location>
</feature>
<evidence type="ECO:0000259" key="2">
    <source>
        <dbReference type="PROSITE" id="PS50020"/>
    </source>
</evidence>
<feature type="region of interest" description="Disordered" evidence="1">
    <location>
        <begin position="108"/>
        <end position="391"/>
    </location>
</feature>
<protein>
    <recommendedName>
        <fullName evidence="2">WW domain-containing protein</fullName>
    </recommendedName>
</protein>
<dbReference type="EMBL" id="MCBR01002320">
    <property type="protein sequence ID" value="RKF81697.1"/>
    <property type="molecule type" value="Genomic_DNA"/>
</dbReference>
<feature type="compositionally biased region" description="Polar residues" evidence="1">
    <location>
        <begin position="276"/>
        <end position="291"/>
    </location>
</feature>
<feature type="compositionally biased region" description="Low complexity" evidence="1">
    <location>
        <begin position="292"/>
        <end position="305"/>
    </location>
</feature>
<reference evidence="3 4" key="1">
    <citation type="journal article" date="2018" name="BMC Genomics">
        <title>Comparative genome analyses reveal sequence features reflecting distinct modes of host-adaptation between dicot and monocot powdery mildew.</title>
        <authorList>
            <person name="Wu Y."/>
            <person name="Ma X."/>
            <person name="Pan Z."/>
            <person name="Kale S.D."/>
            <person name="Song Y."/>
            <person name="King H."/>
            <person name="Zhang Q."/>
            <person name="Presley C."/>
            <person name="Deng X."/>
            <person name="Wei C.I."/>
            <person name="Xiao S."/>
        </authorList>
    </citation>
    <scope>NUCLEOTIDE SEQUENCE [LARGE SCALE GENOMIC DNA]</scope>
    <source>
        <strain evidence="3">UCSC1</strain>
    </source>
</reference>
<dbReference type="Gene3D" id="2.20.70.10">
    <property type="match status" value="1"/>
</dbReference>
<feature type="compositionally biased region" description="Low complexity" evidence="1">
    <location>
        <begin position="115"/>
        <end position="127"/>
    </location>
</feature>
<dbReference type="PROSITE" id="PS50020">
    <property type="entry name" value="WW_DOMAIN_2"/>
    <property type="match status" value="1"/>
</dbReference>
<organism evidence="3 4">
    <name type="scientific">Golovinomyces cichoracearum</name>
    <dbReference type="NCBI Taxonomy" id="62708"/>
    <lineage>
        <taxon>Eukaryota</taxon>
        <taxon>Fungi</taxon>
        <taxon>Dikarya</taxon>
        <taxon>Ascomycota</taxon>
        <taxon>Pezizomycotina</taxon>
        <taxon>Leotiomycetes</taxon>
        <taxon>Erysiphales</taxon>
        <taxon>Erysiphaceae</taxon>
        <taxon>Golovinomyces</taxon>
    </lineage>
</organism>
<dbReference type="AlphaFoldDB" id="A0A420J4H7"/>
<evidence type="ECO:0000313" key="4">
    <source>
        <dbReference type="Proteomes" id="UP000285405"/>
    </source>
</evidence>
<proteinExistence type="predicted"/>
<dbReference type="Proteomes" id="UP000285405">
    <property type="component" value="Unassembled WGS sequence"/>
</dbReference>
<dbReference type="CDD" id="cd00201">
    <property type="entry name" value="WW"/>
    <property type="match status" value="1"/>
</dbReference>
<dbReference type="Pfam" id="PF00397">
    <property type="entry name" value="WW"/>
    <property type="match status" value="1"/>
</dbReference>
<accession>A0A420J4H7</accession>
<feature type="compositionally biased region" description="Polar residues" evidence="1">
    <location>
        <begin position="193"/>
        <end position="242"/>
    </location>
</feature>
<feature type="compositionally biased region" description="Polar residues" evidence="1">
    <location>
        <begin position="57"/>
        <end position="68"/>
    </location>
</feature>
<comment type="caution">
    <text evidence="3">The sequence shown here is derived from an EMBL/GenBank/DDBJ whole genome shotgun (WGS) entry which is preliminary data.</text>
</comment>
<feature type="compositionally biased region" description="Low complexity" evidence="1">
    <location>
        <begin position="335"/>
        <end position="348"/>
    </location>
</feature>
<dbReference type="OrthoDB" id="2367685at2759"/>
<evidence type="ECO:0000313" key="3">
    <source>
        <dbReference type="EMBL" id="RKF81697.1"/>
    </source>
</evidence>
<feature type="compositionally biased region" description="Low complexity" evidence="1">
    <location>
        <begin position="135"/>
        <end position="156"/>
    </location>
</feature>